<keyword evidence="2" id="KW-1003">Cell membrane</keyword>
<evidence type="ECO:0000256" key="4">
    <source>
        <dbReference type="ARBA" id="ARBA00022679"/>
    </source>
</evidence>
<dbReference type="AlphaFoldDB" id="A0A7W5G7W4"/>
<dbReference type="Pfam" id="PF00672">
    <property type="entry name" value="HAMP"/>
    <property type="match status" value="1"/>
</dbReference>
<dbReference type="InterPro" id="IPR050640">
    <property type="entry name" value="Bact_2-comp_sensor_kinase"/>
</dbReference>
<dbReference type="PANTHER" id="PTHR34220:SF7">
    <property type="entry name" value="SENSOR HISTIDINE KINASE YPDA"/>
    <property type="match status" value="1"/>
</dbReference>
<dbReference type="CDD" id="cd06225">
    <property type="entry name" value="HAMP"/>
    <property type="match status" value="1"/>
</dbReference>
<dbReference type="SMART" id="SM00304">
    <property type="entry name" value="HAMP"/>
    <property type="match status" value="1"/>
</dbReference>
<evidence type="ECO:0000313" key="8">
    <source>
        <dbReference type="EMBL" id="MBB3150384.1"/>
    </source>
</evidence>
<evidence type="ECO:0000256" key="2">
    <source>
        <dbReference type="ARBA" id="ARBA00022475"/>
    </source>
</evidence>
<dbReference type="Gene3D" id="6.10.340.10">
    <property type="match status" value="1"/>
</dbReference>
<keyword evidence="6" id="KW-0472">Membrane</keyword>
<name>A0A7W5G7W4_9BACL</name>
<dbReference type="EC" id="2.7.13.3" evidence="8"/>
<organism evidence="8 9">
    <name type="scientific">Paenibacillus endophyticus</name>
    <dbReference type="NCBI Taxonomy" id="1294268"/>
    <lineage>
        <taxon>Bacteria</taxon>
        <taxon>Bacillati</taxon>
        <taxon>Bacillota</taxon>
        <taxon>Bacilli</taxon>
        <taxon>Bacillales</taxon>
        <taxon>Paenibacillaceae</taxon>
        <taxon>Paenibacillus</taxon>
    </lineage>
</organism>
<evidence type="ECO:0000256" key="1">
    <source>
        <dbReference type="ARBA" id="ARBA00004651"/>
    </source>
</evidence>
<dbReference type="InterPro" id="IPR036890">
    <property type="entry name" value="HATPase_C_sf"/>
</dbReference>
<dbReference type="Pfam" id="PF06580">
    <property type="entry name" value="His_kinase"/>
    <property type="match status" value="1"/>
</dbReference>
<keyword evidence="4 8" id="KW-0808">Transferase</keyword>
<dbReference type="PANTHER" id="PTHR34220">
    <property type="entry name" value="SENSOR HISTIDINE KINASE YPDA"/>
    <property type="match status" value="1"/>
</dbReference>
<dbReference type="Proteomes" id="UP000518605">
    <property type="component" value="Unassembled WGS sequence"/>
</dbReference>
<dbReference type="PROSITE" id="PS50885">
    <property type="entry name" value="HAMP"/>
    <property type="match status" value="1"/>
</dbReference>
<dbReference type="Pfam" id="PF02518">
    <property type="entry name" value="HATPase_c"/>
    <property type="match status" value="1"/>
</dbReference>
<dbReference type="InterPro" id="IPR010559">
    <property type="entry name" value="Sig_transdc_His_kin_internal"/>
</dbReference>
<dbReference type="SUPFAM" id="SSF55874">
    <property type="entry name" value="ATPase domain of HSP90 chaperone/DNA topoisomerase II/histidine kinase"/>
    <property type="match status" value="1"/>
</dbReference>
<evidence type="ECO:0000256" key="5">
    <source>
        <dbReference type="ARBA" id="ARBA00022777"/>
    </source>
</evidence>
<dbReference type="GO" id="GO:0000155">
    <property type="term" value="F:phosphorelay sensor kinase activity"/>
    <property type="evidence" value="ECO:0007669"/>
    <property type="project" value="InterPro"/>
</dbReference>
<protein>
    <submittedName>
        <fullName evidence="8">Two-component system sensor histidine kinase YesM</fullName>
        <ecNumber evidence="8">2.7.13.3</ecNumber>
    </submittedName>
</protein>
<keyword evidence="9" id="KW-1185">Reference proteome</keyword>
<dbReference type="RefSeq" id="WP_183558138.1">
    <property type="nucleotide sequence ID" value="NZ_CBCSLB010000001.1"/>
</dbReference>
<comment type="subcellular location">
    <subcellularLocation>
        <location evidence="1">Cell membrane</location>
        <topology evidence="1">Multi-pass membrane protein</topology>
    </subcellularLocation>
</comment>
<evidence type="ECO:0000256" key="3">
    <source>
        <dbReference type="ARBA" id="ARBA00022553"/>
    </source>
</evidence>
<dbReference type="SUPFAM" id="SSF158472">
    <property type="entry name" value="HAMP domain-like"/>
    <property type="match status" value="1"/>
</dbReference>
<evidence type="ECO:0000313" key="9">
    <source>
        <dbReference type="Proteomes" id="UP000518605"/>
    </source>
</evidence>
<gene>
    <name evidence="8" type="ORF">FHS16_000416</name>
</gene>
<dbReference type="EMBL" id="JACHXW010000001">
    <property type="protein sequence ID" value="MBB3150384.1"/>
    <property type="molecule type" value="Genomic_DNA"/>
</dbReference>
<evidence type="ECO:0000259" key="7">
    <source>
        <dbReference type="PROSITE" id="PS50885"/>
    </source>
</evidence>
<accession>A0A7W5G7W4</accession>
<reference evidence="8 9" key="1">
    <citation type="submission" date="2020-08" db="EMBL/GenBank/DDBJ databases">
        <title>Genomic Encyclopedia of Type Strains, Phase III (KMG-III): the genomes of soil and plant-associated and newly described type strains.</title>
        <authorList>
            <person name="Whitman W."/>
        </authorList>
    </citation>
    <scope>NUCLEOTIDE SEQUENCE [LARGE SCALE GENOMIC DNA]</scope>
    <source>
        <strain evidence="8 9">CECT 8234</strain>
    </source>
</reference>
<feature type="domain" description="HAMP" evidence="7">
    <location>
        <begin position="328"/>
        <end position="380"/>
    </location>
</feature>
<proteinExistence type="predicted"/>
<dbReference type="InterPro" id="IPR003660">
    <property type="entry name" value="HAMP_dom"/>
</dbReference>
<keyword evidence="5 8" id="KW-0418">Kinase</keyword>
<dbReference type="InterPro" id="IPR003594">
    <property type="entry name" value="HATPase_dom"/>
</dbReference>
<keyword evidence="3" id="KW-0597">Phosphoprotein</keyword>
<evidence type="ECO:0000256" key="6">
    <source>
        <dbReference type="ARBA" id="ARBA00023136"/>
    </source>
</evidence>
<comment type="caution">
    <text evidence="8">The sequence shown here is derived from an EMBL/GenBank/DDBJ whole genome shotgun (WGS) entry which is preliminary data.</text>
</comment>
<dbReference type="Gene3D" id="3.30.565.10">
    <property type="entry name" value="Histidine kinase-like ATPase, C-terminal domain"/>
    <property type="match status" value="1"/>
</dbReference>
<sequence>MKAVTWMLLAPFRYFRSTMYRRILLSFFFIIVLTVTVLMTDFYFRTAGDLRSQSVDSMMRLTQQSSATLNSYMGNTKAFAWNYFGDAEFQRFVLTMGQDPDALSYYQNKFIQFINDNPIMTSVTVIQLDGFSTRVGTSFLDTVPGERDRLIDIGLEQNGKGAWVATSIDNRNVDAGLTLAFVQAIRNISLSSPGPTIGVMIYEMSPVSLRQWLKDVEGNGNSLTSIVRSEDGSVVYGSAAEASESVALSPEELVRIRSGGANGHFNSGKGAGSSLAVYQKLTGTDWLLMSRYPTHKLMQPVNDFTKRTVVIGASILLVAMLLASFLSSRTMTPLKELSKGMKSIEVGNYAINLPVRSKDEIGYLSTSFNRMAREIDRLIVKVYETELVKKNAEIKALQSQINPHFLYNTLGIIDSLSTMDGDGRVSMISRSLAKMFRHNISGQPVSTLEAEMTQIRLYLSIQKIRFDARLDYSIYLEPGLEDVPIPKLLFQPLVENSILHGIGPSVEGGVVRIEATAADNGRVEVSVWNNGCPIMQVKQAWLSKRLSSHVRSGELYLEESSIGLLNVQSRIRMLYGDACGLRFMSSEERGTTFTVTIHRQLPGEGDVHADHHH</sequence>
<dbReference type="GO" id="GO:0005886">
    <property type="term" value="C:plasma membrane"/>
    <property type="evidence" value="ECO:0007669"/>
    <property type="project" value="UniProtKB-SubCell"/>
</dbReference>